<organism evidence="1 2">
    <name type="scientific">Trichinella murrelli</name>
    <dbReference type="NCBI Taxonomy" id="144512"/>
    <lineage>
        <taxon>Eukaryota</taxon>
        <taxon>Metazoa</taxon>
        <taxon>Ecdysozoa</taxon>
        <taxon>Nematoda</taxon>
        <taxon>Enoplea</taxon>
        <taxon>Dorylaimia</taxon>
        <taxon>Trichinellida</taxon>
        <taxon>Trichinellidae</taxon>
        <taxon>Trichinella</taxon>
    </lineage>
</organism>
<name>A0A0V0U3L9_9BILA</name>
<protein>
    <submittedName>
        <fullName evidence="1">Uncharacterized protein</fullName>
    </submittedName>
</protein>
<gene>
    <name evidence="1" type="ORF">T05_13984</name>
</gene>
<sequence length="97" mass="10884">MNVINSGRGETRIESKTNRKAAFGCFKPAYAKDEEEETCQLACQLAKPLKRSLAKNSFPGKSACRFPLQLLNQVGYFYICQVNSFENTTNGQWLLGN</sequence>
<evidence type="ECO:0000313" key="2">
    <source>
        <dbReference type="Proteomes" id="UP000055048"/>
    </source>
</evidence>
<comment type="caution">
    <text evidence="1">The sequence shown here is derived from an EMBL/GenBank/DDBJ whole genome shotgun (WGS) entry which is preliminary data.</text>
</comment>
<dbReference type="EMBL" id="JYDJ01000075">
    <property type="protein sequence ID" value="KRX45495.1"/>
    <property type="molecule type" value="Genomic_DNA"/>
</dbReference>
<dbReference type="Proteomes" id="UP000055048">
    <property type="component" value="Unassembled WGS sequence"/>
</dbReference>
<keyword evidence="2" id="KW-1185">Reference proteome</keyword>
<dbReference type="OrthoDB" id="10349589at2759"/>
<evidence type="ECO:0000313" key="1">
    <source>
        <dbReference type="EMBL" id="KRX45495.1"/>
    </source>
</evidence>
<proteinExistence type="predicted"/>
<accession>A0A0V0U3L9</accession>
<dbReference type="AlphaFoldDB" id="A0A0V0U3L9"/>
<reference evidence="1 2" key="1">
    <citation type="submission" date="2015-01" db="EMBL/GenBank/DDBJ databases">
        <title>Evolution of Trichinella species and genotypes.</title>
        <authorList>
            <person name="Korhonen P.K."/>
            <person name="Edoardo P."/>
            <person name="Giuseppe L.R."/>
            <person name="Gasser R.B."/>
        </authorList>
    </citation>
    <scope>NUCLEOTIDE SEQUENCE [LARGE SCALE GENOMIC DNA]</scope>
    <source>
        <strain evidence="1">ISS417</strain>
    </source>
</reference>